<name>A0A7J9F7J6_9ROSI</name>
<accession>A0A7J9F7J6</accession>
<dbReference type="EMBL" id="JABEZW010000012">
    <property type="protein sequence ID" value="MBA0781267.1"/>
    <property type="molecule type" value="Genomic_DNA"/>
</dbReference>
<organism evidence="1 2">
    <name type="scientific">Gossypium trilobum</name>
    <dbReference type="NCBI Taxonomy" id="34281"/>
    <lineage>
        <taxon>Eukaryota</taxon>
        <taxon>Viridiplantae</taxon>
        <taxon>Streptophyta</taxon>
        <taxon>Embryophyta</taxon>
        <taxon>Tracheophyta</taxon>
        <taxon>Spermatophyta</taxon>
        <taxon>Magnoliopsida</taxon>
        <taxon>eudicotyledons</taxon>
        <taxon>Gunneridae</taxon>
        <taxon>Pentapetalae</taxon>
        <taxon>rosids</taxon>
        <taxon>malvids</taxon>
        <taxon>Malvales</taxon>
        <taxon>Malvaceae</taxon>
        <taxon>Malvoideae</taxon>
        <taxon>Gossypium</taxon>
    </lineage>
</organism>
<proteinExistence type="predicted"/>
<evidence type="ECO:0000313" key="2">
    <source>
        <dbReference type="Proteomes" id="UP000593568"/>
    </source>
</evidence>
<keyword evidence="2" id="KW-1185">Reference proteome</keyword>
<comment type="caution">
    <text evidence="1">The sequence shown here is derived from an EMBL/GenBank/DDBJ whole genome shotgun (WGS) entry which is preliminary data.</text>
</comment>
<gene>
    <name evidence="1" type="ORF">Gotri_002206</name>
</gene>
<dbReference type="AlphaFoldDB" id="A0A7J9F7J6"/>
<sequence length="18" mass="2185">MDTEPIDLYGKRQIETYI</sequence>
<evidence type="ECO:0000313" key="1">
    <source>
        <dbReference type="EMBL" id="MBA0781267.1"/>
    </source>
</evidence>
<reference evidence="1 2" key="1">
    <citation type="journal article" date="2019" name="Genome Biol. Evol.">
        <title>Insights into the evolution of the New World diploid cottons (Gossypium, subgenus Houzingenia) based on genome sequencing.</title>
        <authorList>
            <person name="Grover C.E."/>
            <person name="Arick M.A. 2nd"/>
            <person name="Thrash A."/>
            <person name="Conover J.L."/>
            <person name="Sanders W.S."/>
            <person name="Peterson D.G."/>
            <person name="Frelichowski J.E."/>
            <person name="Scheffler J.A."/>
            <person name="Scheffler B.E."/>
            <person name="Wendel J.F."/>
        </authorList>
    </citation>
    <scope>NUCLEOTIDE SEQUENCE [LARGE SCALE GENOMIC DNA]</scope>
    <source>
        <strain evidence="1">8</strain>
        <tissue evidence="1">Leaf</tissue>
    </source>
</reference>
<dbReference type="Proteomes" id="UP000593568">
    <property type="component" value="Unassembled WGS sequence"/>
</dbReference>
<protein>
    <submittedName>
        <fullName evidence="1">Uncharacterized protein</fullName>
    </submittedName>
</protein>